<dbReference type="InterPro" id="IPR036259">
    <property type="entry name" value="MFS_trans_sf"/>
</dbReference>
<feature type="transmembrane region" description="Helical" evidence="7">
    <location>
        <begin position="578"/>
        <end position="597"/>
    </location>
</feature>
<gene>
    <name evidence="9" type="ORF">CH63R_13389</name>
</gene>
<dbReference type="Gene3D" id="1.20.1250.20">
    <property type="entry name" value="MFS general substrate transporter like domains"/>
    <property type="match status" value="2"/>
</dbReference>
<feature type="transmembrane region" description="Helical" evidence="7">
    <location>
        <begin position="224"/>
        <end position="243"/>
    </location>
</feature>
<keyword evidence="4 7" id="KW-1133">Transmembrane helix</keyword>
<feature type="transmembrane region" description="Helical" evidence="7">
    <location>
        <begin position="198"/>
        <end position="217"/>
    </location>
</feature>
<dbReference type="InterPro" id="IPR011701">
    <property type="entry name" value="MFS"/>
</dbReference>
<feature type="domain" description="Major facilitator superfamily (MFS) profile" evidence="8">
    <location>
        <begin position="158"/>
        <end position="603"/>
    </location>
</feature>
<dbReference type="OrthoDB" id="2962993at2759"/>
<keyword evidence="3 7" id="KW-0812">Transmembrane</keyword>
<name>A0A1B7XWX5_COLHI</name>
<evidence type="ECO:0000256" key="7">
    <source>
        <dbReference type="SAM" id="Phobius"/>
    </source>
</evidence>
<proteinExistence type="predicted"/>
<feature type="transmembrane region" description="Helical" evidence="7">
    <location>
        <begin position="544"/>
        <end position="566"/>
    </location>
</feature>
<dbReference type="PANTHER" id="PTHR43791">
    <property type="entry name" value="PERMEASE-RELATED"/>
    <property type="match status" value="1"/>
</dbReference>
<dbReference type="GO" id="GO:0016020">
    <property type="term" value="C:membrane"/>
    <property type="evidence" value="ECO:0007669"/>
    <property type="project" value="UniProtKB-SubCell"/>
</dbReference>
<accession>A0A1B7XWX5</accession>
<feature type="region of interest" description="Disordered" evidence="6">
    <location>
        <begin position="108"/>
        <end position="138"/>
    </location>
</feature>
<dbReference type="PROSITE" id="PS50850">
    <property type="entry name" value="MFS"/>
    <property type="match status" value="1"/>
</dbReference>
<dbReference type="AlphaFoldDB" id="A0A1B7XWX5"/>
<dbReference type="KEGG" id="chig:CH63R_13389"/>
<feature type="transmembrane region" description="Helical" evidence="7">
    <location>
        <begin position="512"/>
        <end position="532"/>
    </location>
</feature>
<feature type="transmembrane region" description="Helical" evidence="7">
    <location>
        <begin position="447"/>
        <end position="469"/>
    </location>
</feature>
<keyword evidence="10" id="KW-1185">Reference proteome</keyword>
<evidence type="ECO:0000256" key="6">
    <source>
        <dbReference type="SAM" id="MobiDB-lite"/>
    </source>
</evidence>
<dbReference type="RefSeq" id="XP_018152780.1">
    <property type="nucleotide sequence ID" value="XM_018308363.1"/>
</dbReference>
<dbReference type="Proteomes" id="UP000092177">
    <property type="component" value="Chromosome 9"/>
</dbReference>
<dbReference type="GO" id="GO:0022857">
    <property type="term" value="F:transmembrane transporter activity"/>
    <property type="evidence" value="ECO:0007669"/>
    <property type="project" value="InterPro"/>
</dbReference>
<dbReference type="VEuPathDB" id="FungiDB:CH63R_13389"/>
<evidence type="ECO:0000313" key="10">
    <source>
        <dbReference type="Proteomes" id="UP000092177"/>
    </source>
</evidence>
<dbReference type="GeneID" id="28872470"/>
<feature type="compositionally biased region" description="Polar residues" evidence="6">
    <location>
        <begin position="122"/>
        <end position="134"/>
    </location>
</feature>
<dbReference type="EMBL" id="LTAN01000009">
    <property type="protein sequence ID" value="OBR04262.1"/>
    <property type="molecule type" value="Genomic_DNA"/>
</dbReference>
<protein>
    <submittedName>
        <fullName evidence="9">Major facilitator superfamily transporter</fullName>
    </submittedName>
</protein>
<feature type="transmembrane region" description="Helical" evidence="7">
    <location>
        <begin position="318"/>
        <end position="338"/>
    </location>
</feature>
<evidence type="ECO:0000256" key="2">
    <source>
        <dbReference type="ARBA" id="ARBA00022448"/>
    </source>
</evidence>
<dbReference type="FunFam" id="1.20.1250.20:FF:000018">
    <property type="entry name" value="MFS transporter permease"/>
    <property type="match status" value="1"/>
</dbReference>
<evidence type="ECO:0000256" key="1">
    <source>
        <dbReference type="ARBA" id="ARBA00004141"/>
    </source>
</evidence>
<feature type="transmembrane region" description="Helical" evidence="7">
    <location>
        <begin position="255"/>
        <end position="274"/>
    </location>
</feature>
<sequence>MPDSGHAPTRLPAGSGITVRPWRTHLFFVIFSSASLDLVRGQLSRIPAGSRSPMRAKDLICGHSCLHHLYSETLTTTSMFGPLESNGAGHAPSVDVKSFVREANSGDATADESFAEEHKDGTGNTASDINTTDSLDVGRPQSDGKLRASLVRKFDHRLVPAMFLAHLLFFLDKSNIALARINGLERDLGLSGNQFNTALAMFFLLNVLFNIPGNLALRRVGGAIWLPSLITAWGLVTAFSGFITSFTGLCVTRALLGLTESSFLGGVLIYLGFFYTADELILRVGLFYSSTALAGFLGGLMAAGFGQIKVSGYMGWPWIFFIEGSLTVVLGLGLLLILPHTPADAKFLTPSERELAIQRTQAQDRWHYLDTPRPVDVDPEAVGGVRAGEEAFVNKDPLTWVTVKRAIFNVITMTMAVGAFFSIQAIYSFAMFLPTIIATMGYKSLKASLMTAPPNLAALVFTISISLWSRRSGKTALPLNVCSLTGILGYTLLIIGAKVGPRPLFLDADVQYAGTFLVAMSVNATPPLALTWMSINASPHYVRAIALGFLLSIGNAASFLASFTYIKTEAPGYLKGHSINLGCLAGLLLIGILLPLYMKRENRQREQGRRDYRLEESQRNGLSAAEHEFRLGWMHPGFRFKV</sequence>
<evidence type="ECO:0000256" key="4">
    <source>
        <dbReference type="ARBA" id="ARBA00022989"/>
    </source>
</evidence>
<dbReference type="PANTHER" id="PTHR43791:SF5">
    <property type="entry name" value="MAJOR FACILITATOR SUPERFAMILY (MFS) PROFILE DOMAIN-CONTAINING PROTEIN"/>
    <property type="match status" value="1"/>
</dbReference>
<comment type="caution">
    <text evidence="9">The sequence shown here is derived from an EMBL/GenBank/DDBJ whole genome shotgun (WGS) entry which is preliminary data.</text>
</comment>
<feature type="transmembrane region" description="Helical" evidence="7">
    <location>
        <begin position="406"/>
        <end position="427"/>
    </location>
</feature>
<keyword evidence="5 7" id="KW-0472">Membrane</keyword>
<evidence type="ECO:0000256" key="5">
    <source>
        <dbReference type="ARBA" id="ARBA00023136"/>
    </source>
</evidence>
<evidence type="ECO:0000313" key="9">
    <source>
        <dbReference type="EMBL" id="OBR04262.1"/>
    </source>
</evidence>
<dbReference type="SUPFAM" id="SSF103473">
    <property type="entry name" value="MFS general substrate transporter"/>
    <property type="match status" value="1"/>
</dbReference>
<reference evidence="10" key="1">
    <citation type="journal article" date="2017" name="BMC Genomics">
        <title>Gapless genome assembly of Colletotrichum higginsianum reveals chromosome structure and association of transposable elements with secondary metabolite gene clusters.</title>
        <authorList>
            <person name="Dallery J.-F."/>
            <person name="Lapalu N."/>
            <person name="Zampounis A."/>
            <person name="Pigne S."/>
            <person name="Luyten I."/>
            <person name="Amselem J."/>
            <person name="Wittenberg A.H.J."/>
            <person name="Zhou S."/>
            <person name="de Queiroz M.V."/>
            <person name="Robin G.P."/>
            <person name="Auger A."/>
            <person name="Hainaut M."/>
            <person name="Henrissat B."/>
            <person name="Kim K.-T."/>
            <person name="Lee Y.-H."/>
            <person name="Lespinet O."/>
            <person name="Schwartz D.C."/>
            <person name="Thon M.R."/>
            <person name="O'Connell R.J."/>
        </authorList>
    </citation>
    <scope>NUCLEOTIDE SEQUENCE [LARGE SCALE GENOMIC DNA]</scope>
    <source>
        <strain evidence="10">IMI 349063</strain>
    </source>
</reference>
<dbReference type="InterPro" id="IPR020846">
    <property type="entry name" value="MFS_dom"/>
</dbReference>
<evidence type="ECO:0000256" key="3">
    <source>
        <dbReference type="ARBA" id="ARBA00022692"/>
    </source>
</evidence>
<keyword evidence="2" id="KW-0813">Transport</keyword>
<feature type="transmembrane region" description="Helical" evidence="7">
    <location>
        <begin position="286"/>
        <end position="306"/>
    </location>
</feature>
<feature type="transmembrane region" description="Helical" evidence="7">
    <location>
        <begin position="481"/>
        <end position="500"/>
    </location>
</feature>
<organism evidence="9 10">
    <name type="scientific">Colletotrichum higginsianum (strain IMI 349063)</name>
    <name type="common">Crucifer anthracnose fungus</name>
    <dbReference type="NCBI Taxonomy" id="759273"/>
    <lineage>
        <taxon>Eukaryota</taxon>
        <taxon>Fungi</taxon>
        <taxon>Dikarya</taxon>
        <taxon>Ascomycota</taxon>
        <taxon>Pezizomycotina</taxon>
        <taxon>Sordariomycetes</taxon>
        <taxon>Hypocreomycetidae</taxon>
        <taxon>Glomerellales</taxon>
        <taxon>Glomerellaceae</taxon>
        <taxon>Colletotrichum</taxon>
        <taxon>Colletotrichum destructivum species complex</taxon>
    </lineage>
</organism>
<comment type="subcellular location">
    <subcellularLocation>
        <location evidence="1">Membrane</location>
        <topology evidence="1">Multi-pass membrane protein</topology>
    </subcellularLocation>
</comment>
<evidence type="ECO:0000259" key="8">
    <source>
        <dbReference type="PROSITE" id="PS50850"/>
    </source>
</evidence>
<dbReference type="Pfam" id="PF07690">
    <property type="entry name" value="MFS_1"/>
    <property type="match status" value="1"/>
</dbReference>